<protein>
    <recommendedName>
        <fullName evidence="2">ASX DEUBAD domain-containing protein</fullName>
    </recommendedName>
</protein>
<dbReference type="EMBL" id="QPFP01000229">
    <property type="protein sequence ID" value="TEB18766.1"/>
    <property type="molecule type" value="Genomic_DNA"/>
</dbReference>
<dbReference type="STRING" id="71717.A0A4Y7SBP1"/>
<feature type="domain" description="ASX DEUBAD" evidence="2">
    <location>
        <begin position="61"/>
        <end position="190"/>
    </location>
</feature>
<name>A0A4Y7SBP1_COPMI</name>
<evidence type="ECO:0000313" key="3">
    <source>
        <dbReference type="EMBL" id="TEB18766.1"/>
    </source>
</evidence>
<gene>
    <name evidence="3" type="ORF">FA13DRAFT_1745283</name>
</gene>
<dbReference type="OrthoDB" id="2289918at2759"/>
<reference evidence="3 4" key="1">
    <citation type="journal article" date="2019" name="Nat. Ecol. Evol.">
        <title>Megaphylogeny resolves global patterns of mushroom evolution.</title>
        <authorList>
            <person name="Varga T."/>
            <person name="Krizsan K."/>
            <person name="Foldi C."/>
            <person name="Dima B."/>
            <person name="Sanchez-Garcia M."/>
            <person name="Sanchez-Ramirez S."/>
            <person name="Szollosi G.J."/>
            <person name="Szarkandi J.G."/>
            <person name="Papp V."/>
            <person name="Albert L."/>
            <person name="Andreopoulos W."/>
            <person name="Angelini C."/>
            <person name="Antonin V."/>
            <person name="Barry K.W."/>
            <person name="Bougher N.L."/>
            <person name="Buchanan P."/>
            <person name="Buyck B."/>
            <person name="Bense V."/>
            <person name="Catcheside P."/>
            <person name="Chovatia M."/>
            <person name="Cooper J."/>
            <person name="Damon W."/>
            <person name="Desjardin D."/>
            <person name="Finy P."/>
            <person name="Geml J."/>
            <person name="Haridas S."/>
            <person name="Hughes K."/>
            <person name="Justo A."/>
            <person name="Karasinski D."/>
            <person name="Kautmanova I."/>
            <person name="Kiss B."/>
            <person name="Kocsube S."/>
            <person name="Kotiranta H."/>
            <person name="LaButti K.M."/>
            <person name="Lechner B.E."/>
            <person name="Liimatainen K."/>
            <person name="Lipzen A."/>
            <person name="Lukacs Z."/>
            <person name="Mihaltcheva S."/>
            <person name="Morgado L.N."/>
            <person name="Niskanen T."/>
            <person name="Noordeloos M.E."/>
            <person name="Ohm R.A."/>
            <person name="Ortiz-Santana B."/>
            <person name="Ovrebo C."/>
            <person name="Racz N."/>
            <person name="Riley R."/>
            <person name="Savchenko A."/>
            <person name="Shiryaev A."/>
            <person name="Soop K."/>
            <person name="Spirin V."/>
            <person name="Szebenyi C."/>
            <person name="Tomsovsky M."/>
            <person name="Tulloss R.E."/>
            <person name="Uehling J."/>
            <person name="Grigoriev I.V."/>
            <person name="Vagvolgyi C."/>
            <person name="Papp T."/>
            <person name="Martin F.M."/>
            <person name="Miettinen O."/>
            <person name="Hibbett D.S."/>
            <person name="Nagy L.G."/>
        </authorList>
    </citation>
    <scope>NUCLEOTIDE SEQUENCE [LARGE SCALE GENOMIC DNA]</scope>
    <source>
        <strain evidence="3 4">FP101781</strain>
    </source>
</reference>
<evidence type="ECO:0000256" key="1">
    <source>
        <dbReference type="SAM" id="MobiDB-lite"/>
    </source>
</evidence>
<dbReference type="AlphaFoldDB" id="A0A4Y7SBP1"/>
<evidence type="ECO:0000259" key="2">
    <source>
        <dbReference type="Pfam" id="PF13919"/>
    </source>
</evidence>
<feature type="compositionally biased region" description="Low complexity" evidence="1">
    <location>
        <begin position="19"/>
        <end position="41"/>
    </location>
</feature>
<accession>A0A4Y7SBP1</accession>
<organism evidence="3 4">
    <name type="scientific">Coprinellus micaceus</name>
    <name type="common">Glistening ink-cap mushroom</name>
    <name type="synonym">Coprinus micaceus</name>
    <dbReference type="NCBI Taxonomy" id="71717"/>
    <lineage>
        <taxon>Eukaryota</taxon>
        <taxon>Fungi</taxon>
        <taxon>Dikarya</taxon>
        <taxon>Basidiomycota</taxon>
        <taxon>Agaricomycotina</taxon>
        <taxon>Agaricomycetes</taxon>
        <taxon>Agaricomycetidae</taxon>
        <taxon>Agaricales</taxon>
        <taxon>Agaricineae</taxon>
        <taxon>Psathyrellaceae</taxon>
        <taxon>Coprinellus</taxon>
    </lineage>
</organism>
<proteinExistence type="predicted"/>
<dbReference type="Proteomes" id="UP000298030">
    <property type="component" value="Unassembled WGS sequence"/>
</dbReference>
<sequence>MSEHQPRLRRSTRQAAKIPTASVAPAPGAAANSATGNNSSPLSKAKRKGQVLMDQEKWIRSLLQDPKNISDVFNASVWSMLSEESRSDLKQLLPPTAFVGYRPRLGHDHPAAQADMDVDPIDGAGLMTGEVDDLGLFTDPHFLSAARTFQDHLFSNWLSDAHQEKVAKFEADLRSGSLAVRWKDEQWLEDNPPIQPEADTGANILGRTASWDLTLAGGATQIKLATLVENGIVRVGDVLAYRRVFASTNLIIEKDVLVDSIHPSTRAVTVLAVLGPDKDLPEGLIRLRFAPMTISSPSMLESALLDMDGRLDKGHRPNGNAWKWRTAPGSGGDGEIANGRGGRDNHGTLFYLRGNHYHEGPHD</sequence>
<dbReference type="InterPro" id="IPR028020">
    <property type="entry name" value="ASX_DEUBAD_dom"/>
</dbReference>
<comment type="caution">
    <text evidence="3">The sequence shown here is derived from an EMBL/GenBank/DDBJ whole genome shotgun (WGS) entry which is preliminary data.</text>
</comment>
<feature type="region of interest" description="Disordered" evidence="1">
    <location>
        <begin position="316"/>
        <end position="342"/>
    </location>
</feature>
<feature type="region of interest" description="Disordered" evidence="1">
    <location>
        <begin position="1"/>
        <end position="50"/>
    </location>
</feature>
<evidence type="ECO:0000313" key="4">
    <source>
        <dbReference type="Proteomes" id="UP000298030"/>
    </source>
</evidence>
<dbReference type="Pfam" id="PF13919">
    <property type="entry name" value="ASXH"/>
    <property type="match status" value="1"/>
</dbReference>
<keyword evidence="4" id="KW-1185">Reference proteome</keyword>